<dbReference type="GO" id="GO:0016020">
    <property type="term" value="C:membrane"/>
    <property type="evidence" value="ECO:0007669"/>
    <property type="project" value="UniProtKB-SubCell"/>
</dbReference>
<dbReference type="PANTHER" id="PTHR33048:SF96">
    <property type="entry name" value="INTEGRAL MEMBRANE PROTEIN"/>
    <property type="match status" value="1"/>
</dbReference>
<keyword evidence="4 7" id="KW-0472">Membrane</keyword>
<sequence length="498" mass="54496">MGRFIFIASSVRLDPLPHPEFMTRARYSCLRQEAETQRMWLAVASSLLIHGPQTFRAVPSRPVRPVSIGVSSMGVPGTLTPMSGVAEIVGTRITIMAVDRSLEVRAVAAIFFALASVTTILRCYVRLAVVKAFGWDDGVMVLALLFYAMFSGCMIGGSLYGTGKHLTELTNHQRTTAMEYWFYCDIGYALASILCKISVSIFILRVTIDRTHRITVCLVGGIVVLAGLIFFIMVLVQCHPMSYFWNQLSTAYSGPGSCMNMHIIVGGLYAFSASSALFDLTIAILPILLVRKLNMKRDVKFAVAGLLGMACVASIAVFIRIPYIHTLYSVDYLWATTPIAIWSNIETGLGIFAGSMATLRPILRKFNPSTRGNEYTSDPWPSTRNKQRNFSVPLRSLDTNTTRTPPSEFDDRMAMHGHDERLYGTTMYSVETGERVDADADVDVADGGESGHGHGGRVDEYPILPKNGATVNGGGNGIGMKFPGIISVRREVLVTTSA</sequence>
<evidence type="ECO:0000313" key="9">
    <source>
        <dbReference type="EMBL" id="RAH54664.1"/>
    </source>
</evidence>
<name>A0A8G1VIL3_9EURO</name>
<feature type="transmembrane region" description="Helical" evidence="7">
    <location>
        <begin position="263"/>
        <end position="289"/>
    </location>
</feature>
<evidence type="ECO:0000256" key="1">
    <source>
        <dbReference type="ARBA" id="ARBA00004141"/>
    </source>
</evidence>
<feature type="transmembrane region" description="Helical" evidence="7">
    <location>
        <begin position="180"/>
        <end position="204"/>
    </location>
</feature>
<keyword evidence="10" id="KW-1185">Reference proteome</keyword>
<feature type="transmembrane region" description="Helical" evidence="7">
    <location>
        <begin position="339"/>
        <end position="359"/>
    </location>
</feature>
<comment type="similarity">
    <text evidence="5">Belongs to the SAT4 family.</text>
</comment>
<evidence type="ECO:0000256" key="5">
    <source>
        <dbReference type="ARBA" id="ARBA00038359"/>
    </source>
</evidence>
<dbReference type="Pfam" id="PF20684">
    <property type="entry name" value="Fung_rhodopsin"/>
    <property type="match status" value="1"/>
</dbReference>
<dbReference type="RefSeq" id="XP_025512586.1">
    <property type="nucleotide sequence ID" value="XM_025664086.1"/>
</dbReference>
<evidence type="ECO:0000256" key="2">
    <source>
        <dbReference type="ARBA" id="ARBA00022692"/>
    </source>
</evidence>
<feature type="transmembrane region" description="Helical" evidence="7">
    <location>
        <begin position="139"/>
        <end position="160"/>
    </location>
</feature>
<feature type="transmembrane region" description="Helical" evidence="7">
    <location>
        <begin position="106"/>
        <end position="127"/>
    </location>
</feature>
<reference evidence="9 10" key="1">
    <citation type="submission" date="2018-02" db="EMBL/GenBank/DDBJ databases">
        <title>The genomes of Aspergillus section Nigri reveals drivers in fungal speciation.</title>
        <authorList>
            <consortium name="DOE Joint Genome Institute"/>
            <person name="Vesth T.C."/>
            <person name="Nybo J."/>
            <person name="Theobald S."/>
            <person name="Brandl J."/>
            <person name="Frisvad J.C."/>
            <person name="Nielsen K.F."/>
            <person name="Lyhne E.K."/>
            <person name="Kogle M.E."/>
            <person name="Kuo A."/>
            <person name="Riley R."/>
            <person name="Clum A."/>
            <person name="Nolan M."/>
            <person name="Lipzen A."/>
            <person name="Salamov A."/>
            <person name="Henrissat B."/>
            <person name="Wiebenga A."/>
            <person name="De vries R.P."/>
            <person name="Grigoriev I.V."/>
            <person name="Mortensen U.H."/>
            <person name="Andersen M.R."/>
            <person name="Baker S.E."/>
        </authorList>
    </citation>
    <scope>NUCLEOTIDE SEQUENCE [LARGE SCALE GENOMIC DNA]</scope>
    <source>
        <strain evidence="9 10">CBS 112811</strain>
    </source>
</reference>
<feature type="compositionally biased region" description="Polar residues" evidence="6">
    <location>
        <begin position="370"/>
        <end position="390"/>
    </location>
</feature>
<evidence type="ECO:0000256" key="6">
    <source>
        <dbReference type="SAM" id="MobiDB-lite"/>
    </source>
</evidence>
<evidence type="ECO:0000256" key="7">
    <source>
        <dbReference type="SAM" id="Phobius"/>
    </source>
</evidence>
<dbReference type="InterPro" id="IPR049326">
    <property type="entry name" value="Rhodopsin_dom_fungi"/>
</dbReference>
<keyword evidence="3 7" id="KW-1133">Transmembrane helix</keyword>
<proteinExistence type="inferred from homology"/>
<accession>A0A8G1VIL3</accession>
<dbReference type="PANTHER" id="PTHR33048">
    <property type="entry name" value="PTH11-LIKE INTEGRAL MEMBRANE PROTEIN (AFU_ORTHOLOGUE AFUA_5G11245)"/>
    <property type="match status" value="1"/>
</dbReference>
<feature type="region of interest" description="Disordered" evidence="6">
    <location>
        <begin position="370"/>
        <end position="408"/>
    </location>
</feature>
<dbReference type="Proteomes" id="UP000249526">
    <property type="component" value="Unassembled WGS sequence"/>
</dbReference>
<dbReference type="AlphaFoldDB" id="A0A8G1VIL3"/>
<feature type="domain" description="Rhodopsin" evidence="8">
    <location>
        <begin position="121"/>
        <end position="365"/>
    </location>
</feature>
<dbReference type="GeneID" id="37167488"/>
<organism evidence="9 10">
    <name type="scientific">Aspergillus piperis CBS 112811</name>
    <dbReference type="NCBI Taxonomy" id="1448313"/>
    <lineage>
        <taxon>Eukaryota</taxon>
        <taxon>Fungi</taxon>
        <taxon>Dikarya</taxon>
        <taxon>Ascomycota</taxon>
        <taxon>Pezizomycotina</taxon>
        <taxon>Eurotiomycetes</taxon>
        <taxon>Eurotiomycetidae</taxon>
        <taxon>Eurotiales</taxon>
        <taxon>Aspergillaceae</taxon>
        <taxon>Aspergillus</taxon>
        <taxon>Aspergillus subgen. Circumdati</taxon>
    </lineage>
</organism>
<evidence type="ECO:0000259" key="8">
    <source>
        <dbReference type="Pfam" id="PF20684"/>
    </source>
</evidence>
<comment type="subcellular location">
    <subcellularLocation>
        <location evidence="1">Membrane</location>
        <topology evidence="1">Multi-pass membrane protein</topology>
    </subcellularLocation>
</comment>
<feature type="transmembrane region" description="Helical" evidence="7">
    <location>
        <begin position="301"/>
        <end position="319"/>
    </location>
</feature>
<protein>
    <recommendedName>
        <fullName evidence="8">Rhodopsin domain-containing protein</fullName>
    </recommendedName>
</protein>
<dbReference type="EMBL" id="KZ825071">
    <property type="protein sequence ID" value="RAH54664.1"/>
    <property type="molecule type" value="Genomic_DNA"/>
</dbReference>
<dbReference type="InterPro" id="IPR052337">
    <property type="entry name" value="SAT4-like"/>
</dbReference>
<evidence type="ECO:0000256" key="4">
    <source>
        <dbReference type="ARBA" id="ARBA00023136"/>
    </source>
</evidence>
<gene>
    <name evidence="9" type="ORF">BO85DRAFT_499860</name>
</gene>
<evidence type="ECO:0000313" key="10">
    <source>
        <dbReference type="Proteomes" id="UP000249526"/>
    </source>
</evidence>
<keyword evidence="2 7" id="KW-0812">Transmembrane</keyword>
<evidence type="ECO:0000256" key="3">
    <source>
        <dbReference type="ARBA" id="ARBA00022989"/>
    </source>
</evidence>
<feature type="transmembrane region" description="Helical" evidence="7">
    <location>
        <begin position="216"/>
        <end position="236"/>
    </location>
</feature>